<evidence type="ECO:0000256" key="2">
    <source>
        <dbReference type="ARBA" id="ARBA00022679"/>
    </source>
</evidence>
<comment type="similarity">
    <text evidence="1 8">Belongs to the thymidylate kinase family.</text>
</comment>
<dbReference type="EC" id="2.7.4.9" evidence="8"/>
<dbReference type="GO" id="GO:0005829">
    <property type="term" value="C:cytosol"/>
    <property type="evidence" value="ECO:0007669"/>
    <property type="project" value="TreeGrafter"/>
</dbReference>
<evidence type="ECO:0000259" key="9">
    <source>
        <dbReference type="Pfam" id="PF02223"/>
    </source>
</evidence>
<evidence type="ECO:0000256" key="6">
    <source>
        <dbReference type="ARBA" id="ARBA00022840"/>
    </source>
</evidence>
<dbReference type="HAMAP" id="MF_00165">
    <property type="entry name" value="Thymidylate_kinase"/>
    <property type="match status" value="1"/>
</dbReference>
<protein>
    <recommendedName>
        <fullName evidence="8">Thymidylate kinase</fullName>
        <ecNumber evidence="8">2.7.4.9</ecNumber>
    </recommendedName>
    <alternativeName>
        <fullName evidence="8">dTMP kinase</fullName>
    </alternativeName>
</protein>
<reference evidence="10 11" key="1">
    <citation type="journal article" date="2015" name="Nature">
        <title>rRNA introns, odd ribosomes, and small enigmatic genomes across a large radiation of phyla.</title>
        <authorList>
            <person name="Brown C.T."/>
            <person name="Hug L.A."/>
            <person name="Thomas B.C."/>
            <person name="Sharon I."/>
            <person name="Castelle C.J."/>
            <person name="Singh A."/>
            <person name="Wilkins M.J."/>
            <person name="Williams K.H."/>
            <person name="Banfield J.F."/>
        </authorList>
    </citation>
    <scope>NUCLEOTIDE SEQUENCE [LARGE SCALE GENOMIC DNA]</scope>
</reference>
<dbReference type="InterPro" id="IPR039430">
    <property type="entry name" value="Thymidylate_kin-like_dom"/>
</dbReference>
<keyword evidence="6 8" id="KW-0067">ATP-binding</keyword>
<dbReference type="PATRIC" id="fig|1618610.3.peg.239"/>
<comment type="caution">
    <text evidence="10">The sequence shown here is derived from an EMBL/GenBank/DDBJ whole genome shotgun (WGS) entry which is preliminary data.</text>
</comment>
<dbReference type="SUPFAM" id="SSF52540">
    <property type="entry name" value="P-loop containing nucleoside triphosphate hydrolases"/>
    <property type="match status" value="1"/>
</dbReference>
<proteinExistence type="inferred from homology"/>
<evidence type="ECO:0000313" key="11">
    <source>
        <dbReference type="Proteomes" id="UP000034595"/>
    </source>
</evidence>
<dbReference type="PANTHER" id="PTHR10344:SF4">
    <property type="entry name" value="UMP-CMP KINASE 2, MITOCHONDRIAL"/>
    <property type="match status" value="1"/>
</dbReference>
<dbReference type="NCBIfam" id="TIGR00041">
    <property type="entry name" value="DTMP_kinase"/>
    <property type="match status" value="1"/>
</dbReference>
<comment type="function">
    <text evidence="8">Phosphorylation of dTMP to form dTDP in both de novo and salvage pathways of dTTP synthesis.</text>
</comment>
<gene>
    <name evidence="8" type="primary">tmk</name>
    <name evidence="10" type="ORF">UW78_C0005G0039</name>
</gene>
<sequence>MKKTPLIIFDGIDGSGKSTQAALLKERLKDEHKICFTREPGGSPLSEKIRQIFSTPEGVQASARTQFLLLSAAHSHWLEEVALPNLKEGTPVISERGDSSLFAYQIHTKQRFELENLFWEIRNNIFGEYHPVLYLIFDVSAVEAKRRVNTDAVRTRSLFDVEPIEFFERARAGFRTFAEKLPNETLLISGDRDPKEIHEEVYQAISELCGWK</sequence>
<dbReference type="AlphaFoldDB" id="A0A0G1KE35"/>
<keyword evidence="3 8" id="KW-0545">Nucleotide biosynthesis</keyword>
<evidence type="ECO:0000256" key="5">
    <source>
        <dbReference type="ARBA" id="ARBA00022777"/>
    </source>
</evidence>
<feature type="domain" description="Thymidylate kinase-like" evidence="9">
    <location>
        <begin position="9"/>
        <end position="201"/>
    </location>
</feature>
<evidence type="ECO:0000256" key="1">
    <source>
        <dbReference type="ARBA" id="ARBA00009776"/>
    </source>
</evidence>
<dbReference type="Gene3D" id="3.40.50.300">
    <property type="entry name" value="P-loop containing nucleotide triphosphate hydrolases"/>
    <property type="match status" value="1"/>
</dbReference>
<evidence type="ECO:0000256" key="8">
    <source>
        <dbReference type="HAMAP-Rule" id="MF_00165"/>
    </source>
</evidence>
<feature type="binding site" evidence="8">
    <location>
        <begin position="11"/>
        <end position="18"/>
    </location>
    <ligand>
        <name>ATP</name>
        <dbReference type="ChEBI" id="CHEBI:30616"/>
    </ligand>
</feature>
<dbReference type="Proteomes" id="UP000034595">
    <property type="component" value="Unassembled WGS sequence"/>
</dbReference>
<organism evidence="10 11">
    <name type="scientific">Candidatus Azambacteria bacterium GW2011_GWA1_44_9</name>
    <dbReference type="NCBI Taxonomy" id="1618610"/>
    <lineage>
        <taxon>Bacteria</taxon>
        <taxon>Candidatus Azamiibacteriota</taxon>
    </lineage>
</organism>
<keyword evidence="2 8" id="KW-0808">Transferase</keyword>
<evidence type="ECO:0000313" key="10">
    <source>
        <dbReference type="EMBL" id="KKT81820.1"/>
    </source>
</evidence>
<dbReference type="GO" id="GO:0005524">
    <property type="term" value="F:ATP binding"/>
    <property type="evidence" value="ECO:0007669"/>
    <property type="project" value="UniProtKB-UniRule"/>
</dbReference>
<evidence type="ECO:0000256" key="3">
    <source>
        <dbReference type="ARBA" id="ARBA00022727"/>
    </source>
</evidence>
<accession>A0A0G1KE35</accession>
<keyword evidence="4 8" id="KW-0547">Nucleotide-binding</keyword>
<comment type="catalytic activity">
    <reaction evidence="7 8">
        <text>dTMP + ATP = dTDP + ADP</text>
        <dbReference type="Rhea" id="RHEA:13517"/>
        <dbReference type="ChEBI" id="CHEBI:30616"/>
        <dbReference type="ChEBI" id="CHEBI:58369"/>
        <dbReference type="ChEBI" id="CHEBI:63528"/>
        <dbReference type="ChEBI" id="CHEBI:456216"/>
        <dbReference type="EC" id="2.7.4.9"/>
    </reaction>
</comment>
<name>A0A0G1KE35_9BACT</name>
<dbReference type="PANTHER" id="PTHR10344">
    <property type="entry name" value="THYMIDYLATE KINASE"/>
    <property type="match status" value="1"/>
</dbReference>
<dbReference type="Pfam" id="PF02223">
    <property type="entry name" value="Thymidylate_kin"/>
    <property type="match status" value="1"/>
</dbReference>
<dbReference type="GO" id="GO:0006233">
    <property type="term" value="P:dTDP biosynthetic process"/>
    <property type="evidence" value="ECO:0007669"/>
    <property type="project" value="InterPro"/>
</dbReference>
<keyword evidence="5 8" id="KW-0418">Kinase</keyword>
<dbReference type="InterPro" id="IPR018094">
    <property type="entry name" value="Thymidylate_kinase"/>
</dbReference>
<dbReference type="EMBL" id="LCJQ01000005">
    <property type="protein sequence ID" value="KKT81820.1"/>
    <property type="molecule type" value="Genomic_DNA"/>
</dbReference>
<dbReference type="InterPro" id="IPR027417">
    <property type="entry name" value="P-loop_NTPase"/>
</dbReference>
<dbReference type="GO" id="GO:0006227">
    <property type="term" value="P:dUDP biosynthetic process"/>
    <property type="evidence" value="ECO:0007669"/>
    <property type="project" value="TreeGrafter"/>
</dbReference>
<evidence type="ECO:0000256" key="4">
    <source>
        <dbReference type="ARBA" id="ARBA00022741"/>
    </source>
</evidence>
<dbReference type="GO" id="GO:0006235">
    <property type="term" value="P:dTTP biosynthetic process"/>
    <property type="evidence" value="ECO:0007669"/>
    <property type="project" value="UniProtKB-UniRule"/>
</dbReference>
<evidence type="ECO:0000256" key="7">
    <source>
        <dbReference type="ARBA" id="ARBA00048743"/>
    </source>
</evidence>
<dbReference type="CDD" id="cd01672">
    <property type="entry name" value="TMPK"/>
    <property type="match status" value="1"/>
</dbReference>
<dbReference type="GO" id="GO:0004798">
    <property type="term" value="F:dTMP kinase activity"/>
    <property type="evidence" value="ECO:0007669"/>
    <property type="project" value="UniProtKB-UniRule"/>
</dbReference>